<feature type="region of interest" description="Disordered" evidence="6">
    <location>
        <begin position="615"/>
        <end position="703"/>
    </location>
</feature>
<evidence type="ECO:0000259" key="8">
    <source>
        <dbReference type="PROSITE" id="PS51136"/>
    </source>
</evidence>
<evidence type="ECO:0000259" key="7">
    <source>
        <dbReference type="PROSITE" id="PS50827"/>
    </source>
</evidence>
<feature type="compositionally biased region" description="Basic and acidic residues" evidence="6">
    <location>
        <begin position="676"/>
        <end position="696"/>
    </location>
</feature>
<comment type="caution">
    <text evidence="9">The sequence shown here is derived from an EMBL/GenBank/DDBJ whole genome shotgun (WGS) entry which is preliminary data.</text>
</comment>
<dbReference type="InterPro" id="IPR013136">
    <property type="entry name" value="WSTF_Acf1_Cbp146"/>
</dbReference>
<dbReference type="Pfam" id="PF15612">
    <property type="entry name" value="WHIM1"/>
    <property type="match status" value="1"/>
</dbReference>
<dbReference type="GO" id="GO:0031509">
    <property type="term" value="P:subtelomeric heterochromatin formation"/>
    <property type="evidence" value="ECO:0007669"/>
    <property type="project" value="TreeGrafter"/>
</dbReference>
<feature type="compositionally biased region" description="Acidic residues" evidence="6">
    <location>
        <begin position="420"/>
        <end position="436"/>
    </location>
</feature>
<feature type="compositionally biased region" description="Basic residues" evidence="6">
    <location>
        <begin position="271"/>
        <end position="284"/>
    </location>
</feature>
<feature type="compositionally biased region" description="Basic and acidic residues" evidence="6">
    <location>
        <begin position="923"/>
        <end position="933"/>
    </location>
</feature>
<feature type="domain" description="WAC" evidence="8">
    <location>
        <begin position="22"/>
        <end position="129"/>
    </location>
</feature>
<dbReference type="GO" id="GO:0000781">
    <property type="term" value="C:chromosome, telomeric region"/>
    <property type="evidence" value="ECO:0007669"/>
    <property type="project" value="GOC"/>
</dbReference>
<keyword evidence="2 5" id="KW-0175">Coiled coil</keyword>
<dbReference type="AlphaFoldDB" id="A0A9P7ZJA8"/>
<evidence type="ECO:0000313" key="9">
    <source>
        <dbReference type="EMBL" id="KAG9252802.1"/>
    </source>
</evidence>
<dbReference type="GO" id="GO:0005634">
    <property type="term" value="C:nucleus"/>
    <property type="evidence" value="ECO:0007669"/>
    <property type="project" value="UniProtKB-SubCell"/>
</dbReference>
<evidence type="ECO:0000256" key="3">
    <source>
        <dbReference type="ARBA" id="ARBA00023242"/>
    </source>
</evidence>
<feature type="compositionally biased region" description="Basic and acidic residues" evidence="6">
    <location>
        <begin position="882"/>
        <end position="909"/>
    </location>
</feature>
<comment type="subcellular location">
    <subcellularLocation>
        <location evidence="1 4">Nucleus</location>
    </subcellularLocation>
</comment>
<feature type="compositionally biased region" description="Pro residues" evidence="6">
    <location>
        <begin position="289"/>
        <end position="299"/>
    </location>
</feature>
<name>A0A9P7ZJA8_9HYPO</name>
<keyword evidence="10" id="KW-1185">Reference proteome</keyword>
<proteinExistence type="predicted"/>
<evidence type="ECO:0000313" key="10">
    <source>
        <dbReference type="Proteomes" id="UP000887229"/>
    </source>
</evidence>
<dbReference type="PANTHER" id="PTHR32075:SF6">
    <property type="entry name" value="ISWI CHROMATIN-REMODELING COMPLEX SUBUNIT YPL216W-RELATED"/>
    <property type="match status" value="1"/>
</dbReference>
<dbReference type="PROSITE" id="PS51136">
    <property type="entry name" value="WAC"/>
    <property type="match status" value="1"/>
</dbReference>
<feature type="coiled-coil region" evidence="5">
    <location>
        <begin position="454"/>
        <end position="481"/>
    </location>
</feature>
<protein>
    <submittedName>
        <fullName evidence="9">Chromatin assembly protein</fullName>
    </submittedName>
</protein>
<keyword evidence="3 4" id="KW-0539">Nucleus</keyword>
<evidence type="ECO:0000256" key="6">
    <source>
        <dbReference type="SAM" id="MobiDB-lite"/>
    </source>
</evidence>
<dbReference type="Proteomes" id="UP000887229">
    <property type="component" value="Unassembled WGS sequence"/>
</dbReference>
<accession>A0A9P7ZJA8</accession>
<dbReference type="GO" id="GO:0000785">
    <property type="term" value="C:chromatin"/>
    <property type="evidence" value="ECO:0007669"/>
    <property type="project" value="UniProtKB-ARBA"/>
</dbReference>
<feature type="region of interest" description="Disordered" evidence="6">
    <location>
        <begin position="229"/>
        <end position="299"/>
    </location>
</feature>
<evidence type="ECO:0000256" key="4">
    <source>
        <dbReference type="PROSITE-ProRule" id="PRU00475"/>
    </source>
</evidence>
<dbReference type="Pfam" id="PF02791">
    <property type="entry name" value="DDT"/>
    <property type="match status" value="1"/>
</dbReference>
<feature type="region of interest" description="Disordered" evidence="6">
    <location>
        <begin position="414"/>
        <end position="453"/>
    </location>
</feature>
<dbReference type="GeneID" id="70288880"/>
<gene>
    <name evidence="9" type="ORF">F5Z01DRAFT_186332</name>
</gene>
<organism evidence="9 10">
    <name type="scientific">Emericellopsis atlantica</name>
    <dbReference type="NCBI Taxonomy" id="2614577"/>
    <lineage>
        <taxon>Eukaryota</taxon>
        <taxon>Fungi</taxon>
        <taxon>Dikarya</taxon>
        <taxon>Ascomycota</taxon>
        <taxon>Pezizomycotina</taxon>
        <taxon>Sordariomycetes</taxon>
        <taxon>Hypocreomycetidae</taxon>
        <taxon>Hypocreales</taxon>
        <taxon>Bionectriaceae</taxon>
        <taxon>Emericellopsis</taxon>
    </lineage>
</organism>
<evidence type="ECO:0000256" key="5">
    <source>
        <dbReference type="SAM" id="Coils"/>
    </source>
</evidence>
<dbReference type="PANTHER" id="PTHR32075">
    <property type="entry name" value="ISWI CHROMATIN-REMODELING COMPLEX SUBUNIT YPL216W-RELATED"/>
    <property type="match status" value="1"/>
</dbReference>
<dbReference type="Pfam" id="PF10537">
    <property type="entry name" value="WAC_Acf1_DNA_bd"/>
    <property type="match status" value="1"/>
</dbReference>
<evidence type="ECO:0000256" key="2">
    <source>
        <dbReference type="ARBA" id="ARBA00023054"/>
    </source>
</evidence>
<dbReference type="RefSeq" id="XP_046116726.1">
    <property type="nucleotide sequence ID" value="XM_046257977.1"/>
</dbReference>
<feature type="compositionally biased region" description="Basic and acidic residues" evidence="6">
    <location>
        <begin position="229"/>
        <end position="239"/>
    </location>
</feature>
<dbReference type="InterPro" id="IPR028942">
    <property type="entry name" value="WHIM1_dom"/>
</dbReference>
<dbReference type="InterPro" id="IPR018501">
    <property type="entry name" value="DDT_dom"/>
</dbReference>
<feature type="region of interest" description="Disordered" evidence="6">
    <location>
        <begin position="882"/>
        <end position="961"/>
    </location>
</feature>
<feature type="domain" description="DDT" evidence="7">
    <location>
        <begin position="347"/>
        <end position="410"/>
    </location>
</feature>
<dbReference type="PROSITE" id="PS50827">
    <property type="entry name" value="DDT"/>
    <property type="match status" value="1"/>
</dbReference>
<reference evidence="9" key="1">
    <citation type="journal article" date="2021" name="IMA Fungus">
        <title>Genomic characterization of three marine fungi, including Emericellopsis atlantica sp. nov. with signatures of a generalist lifestyle and marine biomass degradation.</title>
        <authorList>
            <person name="Hagestad O.C."/>
            <person name="Hou L."/>
            <person name="Andersen J.H."/>
            <person name="Hansen E.H."/>
            <person name="Altermark B."/>
            <person name="Li C."/>
            <person name="Kuhnert E."/>
            <person name="Cox R.J."/>
            <person name="Crous P.W."/>
            <person name="Spatafora J.W."/>
            <person name="Lail K."/>
            <person name="Amirebrahimi M."/>
            <person name="Lipzen A."/>
            <person name="Pangilinan J."/>
            <person name="Andreopoulos W."/>
            <person name="Hayes R.D."/>
            <person name="Ng V."/>
            <person name="Grigoriev I.V."/>
            <person name="Jackson S.A."/>
            <person name="Sutton T.D.S."/>
            <person name="Dobson A.D.W."/>
            <person name="Rama T."/>
        </authorList>
    </citation>
    <scope>NUCLEOTIDE SEQUENCE</scope>
    <source>
        <strain evidence="9">TS7</strain>
    </source>
</reference>
<evidence type="ECO:0000256" key="1">
    <source>
        <dbReference type="ARBA" id="ARBA00004123"/>
    </source>
</evidence>
<dbReference type="EMBL" id="MU251260">
    <property type="protein sequence ID" value="KAG9252802.1"/>
    <property type="molecule type" value="Genomic_DNA"/>
</dbReference>
<dbReference type="InterPro" id="IPR028941">
    <property type="entry name" value="WHIM2_dom"/>
</dbReference>
<dbReference type="Pfam" id="PF15613">
    <property type="entry name" value="WSD"/>
    <property type="match status" value="1"/>
</dbReference>
<dbReference type="OrthoDB" id="332390at2759"/>
<sequence length="961" mass="111306">MVLFKRKPVQFLEPDFVPNDETEVWLIPQTGEVFVSYEDYLTRMDFYKQRRFGDQITGQSGMTFFEAFKSELTGGKEIEESFPEQLKGPVLRKVQFRTTSRLDTMVDEIYAEFKSDYFPGEEVTVVVENGERLHGLVRDKTRMGPRYISEFETKAPTTRYMVSLNDSKREISVFEEDVSRDRGVFTKSLLRSFIKRTTIRDSWNGAPWLVKHDYANRFRIDTRIPPHLRLETKRAERKQIQAQKRASHGHDADGHAITNGEPARLPDLKPGHKGQQGKHSNHHPVVKEPTPPPPPPPIKYPIEDLEIAPKPDSETRPEMRFMCKEAPPGQGEGVTHEPDWRSRKIEMQSVGGLLETWDTLNVYCEIFKLDSFTFDDFVEAMIVASEEVPVQLFDEVHCAVLKILVDSERDGGKVRITLPEMDEEDSDEEEEEEEESQAPTPEPEPKPAARATRSSLAKLEAKKLAAEAAAAEEEEQQAELATHHRAEELLQDFDWIEKLRERAFANGGWQMIVVGLLYQLSKDSRHEAACDELLLELVPPGEEPSQESVLQAYSNLDVNLRVRILQMICMLTMETKTVRGYMDECSDTMTKYRKERIEWQRQKKQALEELRQLNEQRKIMLPDNMPPSPPEDREQENEEAANREDSTMMDADETVRDTENTDDEVPSRKKRRGKQQKLDEAKQRMKEEKAKKEKAQPKPPPQSKAFIKLLKEIAKKEEQVKECEEEVGVIENDLREADCPRTRVLGKDRFWNRYYWFERNGMPYGGLPTSSTAHAGYANGCIWIQGPDDIEREGFIDLEGEGKEEHWHKFGHTVKTRKEKEEGKTRVFTAHQWGYISKPDDVDKLINWLDIRGVREKKLKQELYNFRDKIVLGMKNREAYLAGRDEQNEKEETKRSSSRIREKTPEPPNHRCLAWENSQALEDLGHLHSEPPPRPRARKQTKKREAMSDLAQGSAPKKGRR</sequence>